<evidence type="ECO:0000256" key="3">
    <source>
        <dbReference type="ARBA" id="ARBA00022448"/>
    </source>
</evidence>
<reference evidence="9" key="2">
    <citation type="submission" date="2021-09" db="EMBL/GenBank/DDBJ databases">
        <authorList>
            <person name="Gilroy R."/>
        </authorList>
    </citation>
    <scope>NUCLEOTIDE SEQUENCE</scope>
    <source>
        <strain evidence="9">ChiGjej2B2-19336</strain>
    </source>
</reference>
<feature type="transmembrane region" description="Helical" evidence="8">
    <location>
        <begin position="96"/>
        <end position="117"/>
    </location>
</feature>
<dbReference type="PANTHER" id="PTHR30472">
    <property type="entry name" value="FERRIC ENTEROBACTIN TRANSPORT SYSTEM PERMEASE PROTEIN"/>
    <property type="match status" value="1"/>
</dbReference>
<dbReference type="InterPro" id="IPR000522">
    <property type="entry name" value="ABC_transptr_permease_BtuC"/>
</dbReference>
<evidence type="ECO:0000256" key="2">
    <source>
        <dbReference type="ARBA" id="ARBA00007935"/>
    </source>
</evidence>
<evidence type="ECO:0000256" key="4">
    <source>
        <dbReference type="ARBA" id="ARBA00022475"/>
    </source>
</evidence>
<feature type="transmembrane region" description="Helical" evidence="8">
    <location>
        <begin position="309"/>
        <end position="327"/>
    </location>
</feature>
<dbReference type="GO" id="GO:0022857">
    <property type="term" value="F:transmembrane transporter activity"/>
    <property type="evidence" value="ECO:0007669"/>
    <property type="project" value="InterPro"/>
</dbReference>
<keyword evidence="7 8" id="KW-0472">Membrane</keyword>
<accession>A0A921AXD7</accession>
<keyword evidence="4" id="KW-1003">Cell membrane</keyword>
<protein>
    <submittedName>
        <fullName evidence="9">Iron ABC transporter permease</fullName>
    </submittedName>
</protein>
<dbReference type="Proteomes" id="UP000698963">
    <property type="component" value="Unassembled WGS sequence"/>
</dbReference>
<feature type="transmembrane region" description="Helical" evidence="8">
    <location>
        <begin position="193"/>
        <end position="219"/>
    </location>
</feature>
<evidence type="ECO:0000256" key="1">
    <source>
        <dbReference type="ARBA" id="ARBA00004651"/>
    </source>
</evidence>
<comment type="caution">
    <text evidence="9">The sequence shown here is derived from an EMBL/GenBank/DDBJ whole genome shotgun (WGS) entry which is preliminary data.</text>
</comment>
<dbReference type="AlphaFoldDB" id="A0A921AXD7"/>
<name>A0A921AXD7_9BACT</name>
<comment type="subcellular location">
    <subcellularLocation>
        <location evidence="1">Cell membrane</location>
        <topology evidence="1">Multi-pass membrane protein</topology>
    </subcellularLocation>
</comment>
<feature type="transmembrane region" description="Helical" evidence="8">
    <location>
        <begin position="123"/>
        <end position="140"/>
    </location>
</feature>
<evidence type="ECO:0000313" key="9">
    <source>
        <dbReference type="EMBL" id="HJD98082.1"/>
    </source>
</evidence>
<dbReference type="PANTHER" id="PTHR30472:SF70">
    <property type="entry name" value="MOLYBDATE IMPORT SYSTEM PERMEASE PROTEIN MOLB"/>
    <property type="match status" value="1"/>
</dbReference>
<gene>
    <name evidence="9" type="ORF">K8W16_10615</name>
</gene>
<dbReference type="CDD" id="cd06550">
    <property type="entry name" value="TM_ABC_iron-siderophores_like"/>
    <property type="match status" value="1"/>
</dbReference>
<keyword evidence="5 8" id="KW-0812">Transmembrane</keyword>
<comment type="similarity">
    <text evidence="2">Belongs to the binding-protein-dependent transport system permease family. FecCD subfamily.</text>
</comment>
<dbReference type="GO" id="GO:0005886">
    <property type="term" value="C:plasma membrane"/>
    <property type="evidence" value="ECO:0007669"/>
    <property type="project" value="UniProtKB-SubCell"/>
</dbReference>
<evidence type="ECO:0000256" key="5">
    <source>
        <dbReference type="ARBA" id="ARBA00022692"/>
    </source>
</evidence>
<dbReference type="SUPFAM" id="SSF81345">
    <property type="entry name" value="ABC transporter involved in vitamin B12 uptake, BtuC"/>
    <property type="match status" value="1"/>
</dbReference>
<evidence type="ECO:0000313" key="10">
    <source>
        <dbReference type="Proteomes" id="UP000698963"/>
    </source>
</evidence>
<sequence length="337" mass="35851">MKTLRPLLAVLLGCALAAAFCFSLIAGEYELGISDVLHTLFSHPGLGDGTVQKTHEIILWRIRLPRLLLAALTGMAMAVSGAVYQGCFRNPLVEPYILGVSAGASCGAALAIVFPALLPGGQLSAFLMGMAAVLLSFFLARNRGETPPVTLVLSGIIVGSLFSAGIGIMKYLASDVELREITFWMMGGFYYATWDDVFLCACAVLPCLALLLALAWRLNILSLGDEEARSLGLHPDRLRALFIILATLAASVCVSAAGIIAWVGLMMPHAARMLFGPDNRWVIPASALLGALYLLCCDTLARTLTGAEIPIAIITSIVGAPYLLWLLRAKGRELYGA</sequence>
<feature type="transmembrane region" description="Helical" evidence="8">
    <location>
        <begin position="67"/>
        <end position="84"/>
    </location>
</feature>
<feature type="transmembrane region" description="Helical" evidence="8">
    <location>
        <begin position="240"/>
        <end position="261"/>
    </location>
</feature>
<keyword evidence="3" id="KW-0813">Transport</keyword>
<dbReference type="RefSeq" id="WP_304123491.1">
    <property type="nucleotide sequence ID" value="NZ_DYZA01000217.1"/>
</dbReference>
<organism evidence="9 10">
    <name type="scientific">Mailhella massiliensis</name>
    <dbReference type="NCBI Taxonomy" id="1903261"/>
    <lineage>
        <taxon>Bacteria</taxon>
        <taxon>Pseudomonadati</taxon>
        <taxon>Thermodesulfobacteriota</taxon>
        <taxon>Desulfovibrionia</taxon>
        <taxon>Desulfovibrionales</taxon>
        <taxon>Desulfovibrionaceae</taxon>
        <taxon>Mailhella</taxon>
    </lineage>
</organism>
<feature type="transmembrane region" description="Helical" evidence="8">
    <location>
        <begin position="152"/>
        <end position="173"/>
    </location>
</feature>
<dbReference type="InterPro" id="IPR037294">
    <property type="entry name" value="ABC_BtuC-like"/>
</dbReference>
<evidence type="ECO:0000256" key="8">
    <source>
        <dbReference type="SAM" id="Phobius"/>
    </source>
</evidence>
<proteinExistence type="inferred from homology"/>
<keyword evidence="6 8" id="KW-1133">Transmembrane helix</keyword>
<evidence type="ECO:0000256" key="7">
    <source>
        <dbReference type="ARBA" id="ARBA00023136"/>
    </source>
</evidence>
<dbReference type="GO" id="GO:0033214">
    <property type="term" value="P:siderophore-iron import into cell"/>
    <property type="evidence" value="ECO:0007669"/>
    <property type="project" value="TreeGrafter"/>
</dbReference>
<dbReference type="Gene3D" id="1.10.3470.10">
    <property type="entry name" value="ABC transporter involved in vitamin B12 uptake, BtuC"/>
    <property type="match status" value="1"/>
</dbReference>
<dbReference type="Pfam" id="PF01032">
    <property type="entry name" value="FecCD"/>
    <property type="match status" value="1"/>
</dbReference>
<evidence type="ECO:0000256" key="6">
    <source>
        <dbReference type="ARBA" id="ARBA00022989"/>
    </source>
</evidence>
<feature type="transmembrane region" description="Helical" evidence="8">
    <location>
        <begin position="281"/>
        <end position="297"/>
    </location>
</feature>
<reference evidence="9" key="1">
    <citation type="journal article" date="2021" name="PeerJ">
        <title>Extensive microbial diversity within the chicken gut microbiome revealed by metagenomics and culture.</title>
        <authorList>
            <person name="Gilroy R."/>
            <person name="Ravi A."/>
            <person name="Getino M."/>
            <person name="Pursley I."/>
            <person name="Horton D.L."/>
            <person name="Alikhan N.F."/>
            <person name="Baker D."/>
            <person name="Gharbi K."/>
            <person name="Hall N."/>
            <person name="Watson M."/>
            <person name="Adriaenssens E.M."/>
            <person name="Foster-Nyarko E."/>
            <person name="Jarju S."/>
            <person name="Secka A."/>
            <person name="Antonio M."/>
            <person name="Oren A."/>
            <person name="Chaudhuri R.R."/>
            <person name="La Ragione R."/>
            <person name="Hildebrand F."/>
            <person name="Pallen M.J."/>
        </authorList>
    </citation>
    <scope>NUCLEOTIDE SEQUENCE</scope>
    <source>
        <strain evidence="9">ChiGjej2B2-19336</strain>
    </source>
</reference>
<dbReference type="EMBL" id="DYZA01000217">
    <property type="protein sequence ID" value="HJD98082.1"/>
    <property type="molecule type" value="Genomic_DNA"/>
</dbReference>
<dbReference type="FunFam" id="1.10.3470.10:FF:000001">
    <property type="entry name" value="Vitamin B12 ABC transporter permease BtuC"/>
    <property type="match status" value="1"/>
</dbReference>